<dbReference type="OrthoDB" id="7873998at2"/>
<gene>
    <name evidence="3" type="ORF">Mic7113_1021</name>
</gene>
<feature type="chain" id="PRO_5003938010" description="Carboxypeptidase regulatory-like domain-containing protein" evidence="2">
    <location>
        <begin position="26"/>
        <end position="169"/>
    </location>
</feature>
<dbReference type="EMBL" id="CP003630">
    <property type="protein sequence ID" value="AFZ16916.1"/>
    <property type="molecule type" value="Genomic_DNA"/>
</dbReference>
<accession>K9WAR8</accession>
<protein>
    <recommendedName>
        <fullName evidence="5">Carboxypeptidase regulatory-like domain-containing protein</fullName>
    </recommendedName>
</protein>
<evidence type="ECO:0000256" key="2">
    <source>
        <dbReference type="SAM" id="SignalP"/>
    </source>
</evidence>
<organism evidence="3 4">
    <name type="scientific">Allocoleopsis franciscana PCC 7113</name>
    <dbReference type="NCBI Taxonomy" id="1173027"/>
    <lineage>
        <taxon>Bacteria</taxon>
        <taxon>Bacillati</taxon>
        <taxon>Cyanobacteriota</taxon>
        <taxon>Cyanophyceae</taxon>
        <taxon>Coleofasciculales</taxon>
        <taxon>Coleofasciculaceae</taxon>
        <taxon>Allocoleopsis</taxon>
        <taxon>Allocoleopsis franciscana</taxon>
    </lineage>
</organism>
<keyword evidence="2" id="KW-0732">Signal</keyword>
<dbReference type="KEGG" id="mic:Mic7113_1021"/>
<keyword evidence="1" id="KW-0812">Transmembrane</keyword>
<dbReference type="SUPFAM" id="SSF49478">
    <property type="entry name" value="Cna protein B-type domain"/>
    <property type="match status" value="1"/>
</dbReference>
<dbReference type="AlphaFoldDB" id="K9WAR8"/>
<evidence type="ECO:0000313" key="3">
    <source>
        <dbReference type="EMBL" id="AFZ16916.1"/>
    </source>
</evidence>
<evidence type="ECO:0000256" key="1">
    <source>
        <dbReference type="SAM" id="Phobius"/>
    </source>
</evidence>
<keyword evidence="1" id="KW-1133">Transmembrane helix</keyword>
<dbReference type="Proteomes" id="UP000010471">
    <property type="component" value="Chromosome"/>
</dbReference>
<dbReference type="HOGENOM" id="CLU_105325_0_0_3"/>
<evidence type="ECO:0008006" key="5">
    <source>
        <dbReference type="Google" id="ProtNLM"/>
    </source>
</evidence>
<dbReference type="STRING" id="1173027.Mic7113_1021"/>
<feature type="transmembrane region" description="Helical" evidence="1">
    <location>
        <begin position="145"/>
        <end position="163"/>
    </location>
</feature>
<dbReference type="RefSeq" id="WP_015181076.1">
    <property type="nucleotide sequence ID" value="NC_019738.1"/>
</dbReference>
<evidence type="ECO:0000313" key="4">
    <source>
        <dbReference type="Proteomes" id="UP000010471"/>
    </source>
</evidence>
<name>K9WAR8_9CYAN</name>
<feature type="signal peptide" evidence="2">
    <location>
        <begin position="1"/>
        <end position="25"/>
    </location>
</feature>
<reference evidence="3 4" key="1">
    <citation type="submission" date="2012-06" db="EMBL/GenBank/DDBJ databases">
        <title>Finished chromosome of genome of Microcoleus sp. PCC 7113.</title>
        <authorList>
            <consortium name="US DOE Joint Genome Institute"/>
            <person name="Gugger M."/>
            <person name="Coursin T."/>
            <person name="Rippka R."/>
            <person name="Tandeau De Marsac N."/>
            <person name="Huntemann M."/>
            <person name="Wei C.-L."/>
            <person name="Han J."/>
            <person name="Detter J.C."/>
            <person name="Han C."/>
            <person name="Tapia R."/>
            <person name="Chen A."/>
            <person name="Kyrpides N."/>
            <person name="Mavromatis K."/>
            <person name="Markowitz V."/>
            <person name="Szeto E."/>
            <person name="Ivanova N."/>
            <person name="Pagani I."/>
            <person name="Pati A."/>
            <person name="Goodwin L."/>
            <person name="Nordberg H.P."/>
            <person name="Cantor M.N."/>
            <person name="Hua S.X."/>
            <person name="Woyke T."/>
            <person name="Kerfeld C.A."/>
        </authorList>
    </citation>
    <scope>NUCLEOTIDE SEQUENCE [LARGE SCALE GENOMIC DNA]</scope>
    <source>
        <strain evidence="3 4">PCC 7113</strain>
    </source>
</reference>
<proteinExistence type="predicted"/>
<keyword evidence="4" id="KW-1185">Reference proteome</keyword>
<sequence>MIVKFKFFLLLLFLPVISWSAKASAHGTEIQYQKVQAIQIDAAYAGGQPMGNAQVTVYAPNNPSTPWKTGTTDKQGQFTFVPDASQPGNWEVKVRQAGHGNIITIPVGEKTTALAAGTEKAAEGSDGLSWFDSEDSVGDTLLEKALLAAAGAWGFFGTALFFARRRRAA</sequence>
<keyword evidence="1" id="KW-0472">Membrane</keyword>
<dbReference type="eggNOG" id="COG5266">
    <property type="taxonomic scope" value="Bacteria"/>
</dbReference>